<accession>A7RT07</accession>
<dbReference type="InParanoid" id="A7RT07"/>
<name>A7RT07_NEMVE</name>
<dbReference type="HOGENOM" id="CLU_030066_0_2_1"/>
<reference evidence="3 4" key="1">
    <citation type="journal article" date="2007" name="Science">
        <title>Sea anemone genome reveals ancestral eumetazoan gene repertoire and genomic organization.</title>
        <authorList>
            <person name="Putnam N.H."/>
            <person name="Srivastava M."/>
            <person name="Hellsten U."/>
            <person name="Dirks B."/>
            <person name="Chapman J."/>
            <person name="Salamov A."/>
            <person name="Terry A."/>
            <person name="Shapiro H."/>
            <person name="Lindquist E."/>
            <person name="Kapitonov V.V."/>
            <person name="Jurka J."/>
            <person name="Genikhovich G."/>
            <person name="Grigoriev I.V."/>
            <person name="Lucas S.M."/>
            <person name="Steele R.E."/>
            <person name="Finnerty J.R."/>
            <person name="Technau U."/>
            <person name="Martindale M.Q."/>
            <person name="Rokhsar D.S."/>
        </authorList>
    </citation>
    <scope>NUCLEOTIDE SEQUENCE [LARGE SCALE GENOMIC DNA]</scope>
    <source>
        <strain evidence="4">CH2 X CH6</strain>
    </source>
</reference>
<dbReference type="EMBL" id="DS469536">
    <property type="protein sequence ID" value="EDO45367.1"/>
    <property type="molecule type" value="Genomic_DNA"/>
</dbReference>
<dbReference type="PANTHER" id="PTHR24543">
    <property type="entry name" value="MULTICOPPER OXIDASE-RELATED"/>
    <property type="match status" value="1"/>
</dbReference>
<evidence type="ECO:0000313" key="3">
    <source>
        <dbReference type="EMBL" id="EDO45367.1"/>
    </source>
</evidence>
<dbReference type="Gene3D" id="2.60.120.260">
    <property type="entry name" value="Galactose-binding domain-like"/>
    <property type="match status" value="2"/>
</dbReference>
<dbReference type="eggNOG" id="ENOG502QVK3">
    <property type="taxonomic scope" value="Eukaryota"/>
</dbReference>
<keyword evidence="4" id="KW-1185">Reference proteome</keyword>
<gene>
    <name evidence="3" type="ORF">NEMVEDRAFT_v1g201705</name>
</gene>
<evidence type="ECO:0000259" key="2">
    <source>
        <dbReference type="PROSITE" id="PS50022"/>
    </source>
</evidence>
<feature type="domain" description="F5/8 type C" evidence="2">
    <location>
        <begin position="1"/>
        <end position="140"/>
    </location>
</feature>
<dbReference type="PANTHER" id="PTHR24543:SF325">
    <property type="entry name" value="F5_8 TYPE C DOMAIN-CONTAINING PROTEIN"/>
    <property type="match status" value="1"/>
</dbReference>
<organism evidence="3 4">
    <name type="scientific">Nematostella vectensis</name>
    <name type="common">Starlet sea anemone</name>
    <dbReference type="NCBI Taxonomy" id="45351"/>
    <lineage>
        <taxon>Eukaryota</taxon>
        <taxon>Metazoa</taxon>
        <taxon>Cnidaria</taxon>
        <taxon>Anthozoa</taxon>
        <taxon>Hexacorallia</taxon>
        <taxon>Actiniaria</taxon>
        <taxon>Edwardsiidae</taxon>
        <taxon>Nematostella</taxon>
    </lineage>
</organism>
<protein>
    <recommendedName>
        <fullName evidence="2">F5/8 type C domain-containing protein</fullName>
    </recommendedName>
</protein>
<dbReference type="PROSITE" id="PS01285">
    <property type="entry name" value="FA58C_1"/>
    <property type="match status" value="2"/>
</dbReference>
<dbReference type="AlphaFoldDB" id="A7RT07"/>
<dbReference type="Pfam" id="PF00754">
    <property type="entry name" value="F5_F8_type_C"/>
    <property type="match status" value="2"/>
</dbReference>
<feature type="region of interest" description="Disordered" evidence="1">
    <location>
        <begin position="1"/>
        <end position="23"/>
    </location>
</feature>
<dbReference type="FunFam" id="2.60.120.260:FF:000016">
    <property type="entry name" value="Contactin-associated protein-like 4 isoform 1"/>
    <property type="match status" value="2"/>
</dbReference>
<dbReference type="CDD" id="cd00057">
    <property type="entry name" value="FA58C"/>
    <property type="match status" value="2"/>
</dbReference>
<dbReference type="SUPFAM" id="SSF49785">
    <property type="entry name" value="Galactose-binding domain-like"/>
    <property type="match status" value="2"/>
</dbReference>
<dbReference type="PROSITE" id="PS50022">
    <property type="entry name" value="FA58C_3"/>
    <property type="match status" value="2"/>
</dbReference>
<dbReference type="FunCoup" id="A7RT07">
    <property type="interactions" value="31"/>
</dbReference>
<feature type="region of interest" description="Disordered" evidence="1">
    <location>
        <begin position="167"/>
        <end position="192"/>
    </location>
</feature>
<sequence length="303" mass="35739">MQSGKIPNGAIRASSKWDRNHGPERARLHIRKGRGKIGAWSARQNNRRQWLQIDLRRVSRITMIATQGRQDLDQWVEAYKLSYSLNGRRFMWYRKVFAGNYDRHTVVVRRLRPPILARYIRFYPLSWHGHISMRVELYGKRLTGRPFSPLGMENGFIPNNAIRASSKWDRNHGPENARLNRRRRGRKTGAWSSRGLNRNQWIQIDLRRTTLIKMISTQGRQDHSQWVTSYSVEYSQDGKVFRPYKRNKIFAGNFDRNTIITRSLRPAIRSRYIRIKPYTWVGHISLRFELYGKIDTSGTALSG</sequence>
<dbReference type="SMART" id="SM00231">
    <property type="entry name" value="FA58C"/>
    <property type="match status" value="2"/>
</dbReference>
<evidence type="ECO:0000256" key="1">
    <source>
        <dbReference type="SAM" id="MobiDB-lite"/>
    </source>
</evidence>
<dbReference type="InterPro" id="IPR008979">
    <property type="entry name" value="Galactose-bd-like_sf"/>
</dbReference>
<proteinExistence type="predicted"/>
<dbReference type="InterPro" id="IPR000421">
    <property type="entry name" value="FA58C"/>
</dbReference>
<feature type="domain" description="F5/8 type C" evidence="2">
    <location>
        <begin position="144"/>
        <end position="293"/>
    </location>
</feature>
<dbReference type="OMA" id="EARWIRI"/>
<dbReference type="PhylomeDB" id="A7RT07"/>
<evidence type="ECO:0000313" key="4">
    <source>
        <dbReference type="Proteomes" id="UP000001593"/>
    </source>
</evidence>
<dbReference type="Proteomes" id="UP000001593">
    <property type="component" value="Unassembled WGS sequence"/>
</dbReference>